<dbReference type="AlphaFoldDB" id="A0A7S0ZPC3"/>
<dbReference type="EMBL" id="HBFQ01003770">
    <property type="protein sequence ID" value="CAD8828278.1"/>
    <property type="molecule type" value="Transcribed_RNA"/>
</dbReference>
<proteinExistence type="predicted"/>
<name>A0A7S0ZPC3_NOCSC</name>
<sequence length="251" mass="28675">MNIFFLSMCPKEAAKWHANIHVVKMIVETAQLLCNVHHRQREHCLPPYQSLDVPYRESAAGHRKLGSMVWVTESLGNYRWGVQLGLALCDEYNSGRGRAAGKTSAHKTQKVLEWLRDNEPRFECSRLTPVTAAHLAMPDQFKNAATSVEAYHEYYYSKRLTMPMCWPPGRTPSWWRALEIKHKASADGVDDVKVRLRSKTSPSQLDSGRLVKRARTQTWWLLKIATGRHDIDITEDAPLSSDVRHLHPHGA</sequence>
<reference evidence="1" key="1">
    <citation type="submission" date="2021-01" db="EMBL/GenBank/DDBJ databases">
        <authorList>
            <person name="Corre E."/>
            <person name="Pelletier E."/>
            <person name="Niang G."/>
            <person name="Scheremetjew M."/>
            <person name="Finn R."/>
            <person name="Kale V."/>
            <person name="Holt S."/>
            <person name="Cochrane G."/>
            <person name="Meng A."/>
            <person name="Brown T."/>
            <person name="Cohen L."/>
        </authorList>
    </citation>
    <scope>NUCLEOTIDE SEQUENCE</scope>
</reference>
<protein>
    <submittedName>
        <fullName evidence="1">Uncharacterized protein</fullName>
    </submittedName>
</protein>
<organism evidence="1">
    <name type="scientific">Noctiluca scintillans</name>
    <name type="common">Sea sparkle</name>
    <name type="synonym">Red tide dinoflagellate</name>
    <dbReference type="NCBI Taxonomy" id="2966"/>
    <lineage>
        <taxon>Eukaryota</taxon>
        <taxon>Sar</taxon>
        <taxon>Alveolata</taxon>
        <taxon>Dinophyceae</taxon>
        <taxon>Noctilucales</taxon>
        <taxon>Noctilucaceae</taxon>
        <taxon>Noctiluca</taxon>
    </lineage>
</organism>
<gene>
    <name evidence="1" type="ORF">NSCI0253_LOCUS2624</name>
</gene>
<evidence type="ECO:0000313" key="1">
    <source>
        <dbReference type="EMBL" id="CAD8828278.1"/>
    </source>
</evidence>
<accession>A0A7S0ZPC3</accession>